<keyword evidence="3" id="KW-1133">Transmembrane helix</keyword>
<name>A0A2M7XID6_9BACT</name>
<dbReference type="AlphaFoldDB" id="A0A2M7XID6"/>
<protein>
    <recommendedName>
        <fullName evidence="6">Glycosyltransferase</fullName>
    </recommendedName>
</protein>
<dbReference type="CDD" id="cd06533">
    <property type="entry name" value="Glyco_transf_WecG_TagA"/>
    <property type="match status" value="1"/>
</dbReference>
<dbReference type="NCBIfam" id="TIGR00696">
    <property type="entry name" value="wecG_tagA_cpsF"/>
    <property type="match status" value="1"/>
</dbReference>
<dbReference type="EMBL" id="PFWS01000004">
    <property type="protein sequence ID" value="PJA47740.1"/>
    <property type="molecule type" value="Genomic_DNA"/>
</dbReference>
<comment type="caution">
    <text evidence="4">The sequence shown here is derived from an EMBL/GenBank/DDBJ whole genome shotgun (WGS) entry which is preliminary data.</text>
</comment>
<dbReference type="PANTHER" id="PTHR34136">
    <property type="match status" value="1"/>
</dbReference>
<accession>A0A2M7XID6</accession>
<evidence type="ECO:0000313" key="4">
    <source>
        <dbReference type="EMBL" id="PJA47740.1"/>
    </source>
</evidence>
<keyword evidence="3" id="KW-0812">Transmembrane</keyword>
<dbReference type="InterPro" id="IPR004629">
    <property type="entry name" value="WecG_TagA_CpsF"/>
</dbReference>
<keyword evidence="1" id="KW-0328">Glycosyltransferase</keyword>
<reference evidence="5" key="1">
    <citation type="submission" date="2017-09" db="EMBL/GenBank/DDBJ databases">
        <title>Depth-based differentiation of microbial function through sediment-hosted aquifers and enrichment of novel symbionts in the deep terrestrial subsurface.</title>
        <authorList>
            <person name="Probst A.J."/>
            <person name="Ladd B."/>
            <person name="Jarett J.K."/>
            <person name="Geller-Mcgrath D.E."/>
            <person name="Sieber C.M.K."/>
            <person name="Emerson J.B."/>
            <person name="Anantharaman K."/>
            <person name="Thomas B.C."/>
            <person name="Malmstrom R."/>
            <person name="Stieglmeier M."/>
            <person name="Klingl A."/>
            <person name="Woyke T."/>
            <person name="Ryan C.M."/>
            <person name="Banfield J.F."/>
        </authorList>
    </citation>
    <scope>NUCLEOTIDE SEQUENCE [LARGE SCALE GENOMIC DNA]</scope>
</reference>
<dbReference type="GO" id="GO:0016758">
    <property type="term" value="F:hexosyltransferase activity"/>
    <property type="evidence" value="ECO:0007669"/>
    <property type="project" value="TreeGrafter"/>
</dbReference>
<proteinExistence type="predicted"/>
<evidence type="ECO:0008006" key="6">
    <source>
        <dbReference type="Google" id="ProtNLM"/>
    </source>
</evidence>
<sequence length="262" mass="29901">MSICLFNIRVDDISQEKLEQKLYDWIVGQTQRMIVTPNPEFLLAAKKDKNFADILNQADLSLPDGIGLRFAACALTEETLKYRHTGVDTLDLLASICEKTNKCLFLLGGYGNSAQKTGQYFQKKYPDLRVVSVNPGKINQNLPVELMEKINQSGATVLAVGFGQKKQEFFLKEYLPLFDQIKIAIGVGGAFEMLSGTLPRAPLWMRQNGLEWLWRLLIEPRRFPRIIRATIIFPIFVILSTIKQKRFWKACVRVGKEFIIKN</sequence>
<evidence type="ECO:0000313" key="5">
    <source>
        <dbReference type="Proteomes" id="UP000229749"/>
    </source>
</evidence>
<dbReference type="Proteomes" id="UP000229749">
    <property type="component" value="Unassembled WGS sequence"/>
</dbReference>
<keyword evidence="3" id="KW-0472">Membrane</keyword>
<evidence type="ECO:0000256" key="1">
    <source>
        <dbReference type="ARBA" id="ARBA00022676"/>
    </source>
</evidence>
<evidence type="ECO:0000256" key="3">
    <source>
        <dbReference type="SAM" id="Phobius"/>
    </source>
</evidence>
<gene>
    <name evidence="4" type="ORF">CO172_00180</name>
</gene>
<dbReference type="PANTHER" id="PTHR34136:SF1">
    <property type="entry name" value="UDP-N-ACETYL-D-MANNOSAMINURONIC ACID TRANSFERASE"/>
    <property type="match status" value="1"/>
</dbReference>
<evidence type="ECO:0000256" key="2">
    <source>
        <dbReference type="ARBA" id="ARBA00022679"/>
    </source>
</evidence>
<organism evidence="4 5">
    <name type="scientific">Candidatus Uhrbacteria bacterium CG_4_9_14_3_um_filter_36_7</name>
    <dbReference type="NCBI Taxonomy" id="1975033"/>
    <lineage>
        <taxon>Bacteria</taxon>
        <taxon>Candidatus Uhriibacteriota</taxon>
    </lineage>
</organism>
<keyword evidence="2" id="KW-0808">Transferase</keyword>
<dbReference type="Pfam" id="PF03808">
    <property type="entry name" value="Glyco_tran_WecG"/>
    <property type="match status" value="1"/>
</dbReference>
<feature type="transmembrane region" description="Helical" evidence="3">
    <location>
        <begin position="226"/>
        <end position="242"/>
    </location>
</feature>